<feature type="region of interest" description="Disordered" evidence="1">
    <location>
        <begin position="55"/>
        <end position="94"/>
    </location>
</feature>
<evidence type="ECO:0000313" key="2">
    <source>
        <dbReference type="EMBL" id="MFC7016751.1"/>
    </source>
</evidence>
<protein>
    <recommendedName>
        <fullName evidence="4">Lipoprotein</fullName>
    </recommendedName>
</protein>
<dbReference type="EMBL" id="JBHSYM010000081">
    <property type="protein sequence ID" value="MFC7016751.1"/>
    <property type="molecule type" value="Genomic_DNA"/>
</dbReference>
<dbReference type="Proteomes" id="UP001596409">
    <property type="component" value="Unassembled WGS sequence"/>
</dbReference>
<evidence type="ECO:0000313" key="3">
    <source>
        <dbReference type="Proteomes" id="UP001596409"/>
    </source>
</evidence>
<feature type="compositionally biased region" description="Pro residues" evidence="1">
    <location>
        <begin position="82"/>
        <end position="94"/>
    </location>
</feature>
<evidence type="ECO:0000256" key="1">
    <source>
        <dbReference type="SAM" id="MobiDB-lite"/>
    </source>
</evidence>
<feature type="compositionally biased region" description="Polar residues" evidence="1">
    <location>
        <begin position="19"/>
        <end position="36"/>
    </location>
</feature>
<organism evidence="2 3">
    <name type="scientific">Streptomyces viridiviolaceus</name>
    <dbReference type="NCBI Taxonomy" id="68282"/>
    <lineage>
        <taxon>Bacteria</taxon>
        <taxon>Bacillati</taxon>
        <taxon>Actinomycetota</taxon>
        <taxon>Actinomycetes</taxon>
        <taxon>Kitasatosporales</taxon>
        <taxon>Streptomycetaceae</taxon>
        <taxon>Streptomyces</taxon>
    </lineage>
</organism>
<feature type="region of interest" description="Disordered" evidence="1">
    <location>
        <begin position="1"/>
        <end position="36"/>
    </location>
</feature>
<name>A0ABW2E9A6_9ACTN</name>
<evidence type="ECO:0008006" key="4">
    <source>
        <dbReference type="Google" id="ProtNLM"/>
    </source>
</evidence>
<comment type="caution">
    <text evidence="2">The sequence shown here is derived from an EMBL/GenBank/DDBJ whole genome shotgun (WGS) entry which is preliminary data.</text>
</comment>
<accession>A0ABW2E9A6</accession>
<gene>
    <name evidence="2" type="ORF">ACFQMH_34715</name>
</gene>
<sequence>MGAVASLALVGCGTDRPGSGSSQDGPGTSAGSKVSATSLSADQAAFAKMLERVAAPCPAPGGPPIASQLPGSQEEQSLAPGETPPAEPIEPGVLPGPEPVLNARDWCASVQHEQRIIEALQAVSKPTPASVRKTLNRLGYIDERMHGLKQDGKVTRFHLDLRENGGRLCEAGTASGETTDMTPCVAPATGTVMVGKVELQPS</sequence>
<reference evidence="3" key="1">
    <citation type="journal article" date="2019" name="Int. J. Syst. Evol. Microbiol.">
        <title>The Global Catalogue of Microorganisms (GCM) 10K type strain sequencing project: providing services to taxonomists for standard genome sequencing and annotation.</title>
        <authorList>
            <consortium name="The Broad Institute Genomics Platform"/>
            <consortium name="The Broad Institute Genome Sequencing Center for Infectious Disease"/>
            <person name="Wu L."/>
            <person name="Ma J."/>
        </authorList>
    </citation>
    <scope>NUCLEOTIDE SEQUENCE [LARGE SCALE GENOMIC DNA]</scope>
    <source>
        <strain evidence="3">JCM 4855</strain>
    </source>
</reference>
<dbReference type="RefSeq" id="WP_229880789.1">
    <property type="nucleotide sequence ID" value="NZ_BMWA01000010.1"/>
</dbReference>
<keyword evidence="3" id="KW-1185">Reference proteome</keyword>
<proteinExistence type="predicted"/>